<gene>
    <name evidence="2" type="ORF">HLH36_18650</name>
</gene>
<protein>
    <submittedName>
        <fullName evidence="2">Helix-turn-helix domain-containing protein</fullName>
    </submittedName>
</protein>
<evidence type="ECO:0000259" key="1">
    <source>
        <dbReference type="Pfam" id="PF12323"/>
    </source>
</evidence>
<feature type="domain" description="Transposase putative helix-turn-helix" evidence="1">
    <location>
        <begin position="1"/>
        <end position="46"/>
    </location>
</feature>
<comment type="caution">
    <text evidence="2">The sequence shown here is derived from an EMBL/GenBank/DDBJ whole genome shotgun (WGS) entry which is preliminary data.</text>
</comment>
<evidence type="ECO:0000313" key="2">
    <source>
        <dbReference type="EMBL" id="MBB2170337.1"/>
    </source>
</evidence>
<keyword evidence="3" id="KW-1185">Reference proteome</keyword>
<dbReference type="AlphaFoldDB" id="A0A7W4NY12"/>
<accession>A0A7W4NY12</accession>
<proteinExistence type="predicted"/>
<dbReference type="EMBL" id="JABEQD010000022">
    <property type="protein sequence ID" value="MBB2170337.1"/>
    <property type="molecule type" value="Genomic_DNA"/>
</dbReference>
<organism evidence="2 3">
    <name type="scientific">Gluconacetobacter aggeris</name>
    <dbReference type="NCBI Taxonomy" id="1286186"/>
    <lineage>
        <taxon>Bacteria</taxon>
        <taxon>Pseudomonadati</taxon>
        <taxon>Pseudomonadota</taxon>
        <taxon>Alphaproteobacteria</taxon>
        <taxon>Acetobacterales</taxon>
        <taxon>Acetobacteraceae</taxon>
        <taxon>Gluconacetobacter</taxon>
    </lineage>
</organism>
<reference evidence="2 3" key="1">
    <citation type="submission" date="2020-04" db="EMBL/GenBank/DDBJ databases">
        <title>Description of novel Gluconacetobacter.</title>
        <authorList>
            <person name="Sombolestani A."/>
        </authorList>
    </citation>
    <scope>NUCLEOTIDE SEQUENCE [LARGE SCALE GENOMIC DNA]</scope>
    <source>
        <strain evidence="2 3">LMG 27801</strain>
    </source>
</reference>
<sequence>MIQRKANTYRLFPTSEQQETLARIAGSCRLVYNLALEQRRDWWRRYRAVTGKSISYNTQSAELTVVSGMQSPGPRDFISGLSHCH</sequence>
<evidence type="ECO:0000313" key="3">
    <source>
        <dbReference type="Proteomes" id="UP000559860"/>
    </source>
</evidence>
<dbReference type="Pfam" id="PF12323">
    <property type="entry name" value="HTH_OrfB_IS605"/>
    <property type="match status" value="1"/>
</dbReference>
<dbReference type="RefSeq" id="WP_182987782.1">
    <property type="nucleotide sequence ID" value="NZ_JABEQD010000022.1"/>
</dbReference>
<dbReference type="InterPro" id="IPR021027">
    <property type="entry name" value="Transposase_put_HTH"/>
</dbReference>
<name>A0A7W4NY12_9PROT</name>
<dbReference type="Proteomes" id="UP000559860">
    <property type="component" value="Unassembled WGS sequence"/>
</dbReference>